<comment type="subcellular location">
    <subcellularLocation>
        <location evidence="1">Cell inner membrane</location>
        <topology evidence="1">Multi-pass membrane protein</topology>
    </subcellularLocation>
</comment>
<dbReference type="Proteomes" id="UP000318405">
    <property type="component" value="Unassembled WGS sequence"/>
</dbReference>
<evidence type="ECO:0000256" key="4">
    <source>
        <dbReference type="ARBA" id="ARBA00022500"/>
    </source>
</evidence>
<evidence type="ECO:0000313" key="16">
    <source>
        <dbReference type="EMBL" id="TSH88850.1"/>
    </source>
</evidence>
<name>A0A556A7J7_9BURK</name>
<dbReference type="PANTHER" id="PTHR43531">
    <property type="entry name" value="PROTEIN ICFG"/>
    <property type="match status" value="1"/>
</dbReference>
<keyword evidence="4" id="KW-0145">Chemotaxis</keyword>
<dbReference type="Pfam" id="PF00015">
    <property type="entry name" value="MCPsignal"/>
    <property type="match status" value="1"/>
</dbReference>
<evidence type="ECO:0000256" key="3">
    <source>
        <dbReference type="ARBA" id="ARBA00022481"/>
    </source>
</evidence>
<gene>
    <name evidence="16" type="ORF">FOZ76_24770</name>
</gene>
<dbReference type="InterPro" id="IPR004090">
    <property type="entry name" value="Chemotax_Me-accpt_rcpt"/>
</dbReference>
<keyword evidence="8 13" id="KW-0472">Membrane</keyword>
<keyword evidence="17" id="KW-1185">Reference proteome</keyword>
<dbReference type="OrthoDB" id="9806477at2"/>
<dbReference type="GO" id="GO:0004888">
    <property type="term" value="F:transmembrane signaling receptor activity"/>
    <property type="evidence" value="ECO:0007669"/>
    <property type="project" value="InterPro"/>
</dbReference>
<dbReference type="SMART" id="SM00283">
    <property type="entry name" value="MA"/>
    <property type="match status" value="1"/>
</dbReference>
<comment type="caution">
    <text evidence="16">The sequence shown here is derived from an EMBL/GenBank/DDBJ whole genome shotgun (WGS) entry which is preliminary data.</text>
</comment>
<keyword evidence="6 13" id="KW-0812">Transmembrane</keyword>
<comment type="similarity">
    <text evidence="10">Belongs to the methyl-accepting chemotaxis (MCP) protein family.</text>
</comment>
<keyword evidence="3" id="KW-0488">Methylation</keyword>
<evidence type="ECO:0000256" key="13">
    <source>
        <dbReference type="SAM" id="Phobius"/>
    </source>
</evidence>
<dbReference type="InterPro" id="IPR004089">
    <property type="entry name" value="MCPsignal_dom"/>
</dbReference>
<dbReference type="SMART" id="SM00304">
    <property type="entry name" value="HAMP"/>
    <property type="match status" value="1"/>
</dbReference>
<dbReference type="InterPro" id="IPR003122">
    <property type="entry name" value="Tar_rcpt_lig-bd"/>
</dbReference>
<evidence type="ECO:0000256" key="5">
    <source>
        <dbReference type="ARBA" id="ARBA00022519"/>
    </source>
</evidence>
<dbReference type="SUPFAM" id="SSF47170">
    <property type="entry name" value="Aspartate receptor, ligand-binding domain"/>
    <property type="match status" value="1"/>
</dbReference>
<dbReference type="InterPro" id="IPR003660">
    <property type="entry name" value="HAMP_dom"/>
</dbReference>
<dbReference type="Pfam" id="PF00672">
    <property type="entry name" value="HAMP"/>
    <property type="match status" value="1"/>
</dbReference>
<proteinExistence type="inferred from homology"/>
<evidence type="ECO:0000256" key="6">
    <source>
        <dbReference type="ARBA" id="ARBA00022692"/>
    </source>
</evidence>
<keyword evidence="5" id="KW-0997">Cell inner membrane</keyword>
<sequence>MPACPCSPWAGKAWPRATRPDGKAPMASRAYVCWPSWAVRACHGSAISTGHNSGRSKAAVAGSRDMASFFRNLRVRTVVAAALWAFVVLFALAGAGGLWMQQLTHERIETLGSAQLAQANALSDTTVALLRARVHLADARGYMEGGQDTERDTALRQAHEQLDLADQRVAMLDGETGPAAGALAAYRAWVAQGLRPWGAAIENWNGIAAQQLEQQQVASGAADFLRAVEGFQAALRAQGAQAVDAAGAAVDLARVAMAAGLALAVALALSCQAFIGRMVLRPLHWAGAHLLRIARGDLSTTLVAGSRNEIGALQDQLNLMQQQLRRMVRTVRDGVTEIDAHTVTMATDNADLAAHTGQQAEALRETAQTVQSLALTVHENAEHAREARERAQSVADAAQACGADVGRLLESIGAIAERSRRIDELVDVMDEISVQTNLLALNAAVEAARAGSEGRGFGVLANEVRRLATQSTQSAAQVRQLVGEARASVNQGARSAEAVRQSMAGVVQGAAATAGSMGALAQGAAQQSHDIGHVNAAIKRIDEATRRNALRVDEAAEAAARLEHQAALLREAIAAFREGGQTSAIDAQPPAAHLPGRAYRLVQSVSLNGTS</sequence>
<feature type="transmembrane region" description="Helical" evidence="13">
    <location>
        <begin position="78"/>
        <end position="100"/>
    </location>
</feature>
<dbReference type="PROSITE" id="PS50111">
    <property type="entry name" value="CHEMOTAXIS_TRANSDUC_2"/>
    <property type="match status" value="1"/>
</dbReference>
<dbReference type="PANTHER" id="PTHR43531:SF7">
    <property type="entry name" value="AEROTAXIS RECEPTOR"/>
    <property type="match status" value="1"/>
</dbReference>
<dbReference type="GO" id="GO:0006935">
    <property type="term" value="P:chemotaxis"/>
    <property type="evidence" value="ECO:0007669"/>
    <property type="project" value="UniProtKB-KW"/>
</dbReference>
<evidence type="ECO:0000256" key="10">
    <source>
        <dbReference type="ARBA" id="ARBA00029447"/>
    </source>
</evidence>
<dbReference type="GO" id="GO:0005886">
    <property type="term" value="C:plasma membrane"/>
    <property type="evidence" value="ECO:0007669"/>
    <property type="project" value="UniProtKB-SubCell"/>
</dbReference>
<dbReference type="PRINTS" id="PR00260">
    <property type="entry name" value="CHEMTRNSDUCR"/>
</dbReference>
<dbReference type="AlphaFoldDB" id="A0A556A7J7"/>
<keyword evidence="9 11" id="KW-0807">Transducer</keyword>
<dbReference type="GO" id="GO:0007165">
    <property type="term" value="P:signal transduction"/>
    <property type="evidence" value="ECO:0007669"/>
    <property type="project" value="UniProtKB-KW"/>
</dbReference>
<reference evidence="16 17" key="1">
    <citation type="submission" date="2019-07" db="EMBL/GenBank/DDBJ databases">
        <title>Qingshengfaniella alkalisoli gen. nov., sp. nov., isolated from saline soil.</title>
        <authorList>
            <person name="Xu L."/>
            <person name="Huang X.-X."/>
            <person name="Sun J.-Q."/>
        </authorList>
    </citation>
    <scope>NUCLEOTIDE SEQUENCE [LARGE SCALE GENOMIC DNA]</scope>
    <source>
        <strain evidence="16 17">DSM 27279</strain>
    </source>
</reference>
<protein>
    <submittedName>
        <fullName evidence="16">HAMP domain-containing protein</fullName>
    </submittedName>
</protein>
<evidence type="ECO:0000256" key="1">
    <source>
        <dbReference type="ARBA" id="ARBA00004429"/>
    </source>
</evidence>
<keyword evidence="12" id="KW-0175">Coiled coil</keyword>
<dbReference type="PROSITE" id="PS50885">
    <property type="entry name" value="HAMP"/>
    <property type="match status" value="1"/>
</dbReference>
<dbReference type="InterPro" id="IPR035440">
    <property type="entry name" value="4HB_MCP_dom_sf"/>
</dbReference>
<feature type="domain" description="Methyl-accepting transducer" evidence="14">
    <location>
        <begin position="334"/>
        <end position="563"/>
    </location>
</feature>
<evidence type="ECO:0000256" key="11">
    <source>
        <dbReference type="PROSITE-ProRule" id="PRU00284"/>
    </source>
</evidence>
<evidence type="ECO:0000259" key="14">
    <source>
        <dbReference type="PROSITE" id="PS50111"/>
    </source>
</evidence>
<feature type="domain" description="HAMP" evidence="15">
    <location>
        <begin position="277"/>
        <end position="329"/>
    </location>
</feature>
<keyword evidence="7 13" id="KW-1133">Transmembrane helix</keyword>
<dbReference type="Gene3D" id="1.10.287.950">
    <property type="entry name" value="Methyl-accepting chemotaxis protein"/>
    <property type="match status" value="1"/>
</dbReference>
<feature type="coiled-coil region" evidence="12">
    <location>
        <begin position="303"/>
        <end position="330"/>
    </location>
</feature>
<evidence type="ECO:0000256" key="7">
    <source>
        <dbReference type="ARBA" id="ARBA00022989"/>
    </source>
</evidence>
<evidence type="ECO:0000256" key="2">
    <source>
        <dbReference type="ARBA" id="ARBA00022475"/>
    </source>
</evidence>
<dbReference type="SUPFAM" id="SSF58104">
    <property type="entry name" value="Methyl-accepting chemotaxis protein (MCP) signaling domain"/>
    <property type="match status" value="1"/>
</dbReference>
<evidence type="ECO:0000313" key="17">
    <source>
        <dbReference type="Proteomes" id="UP000318405"/>
    </source>
</evidence>
<evidence type="ECO:0000256" key="8">
    <source>
        <dbReference type="ARBA" id="ARBA00023136"/>
    </source>
</evidence>
<dbReference type="CDD" id="cd06225">
    <property type="entry name" value="HAMP"/>
    <property type="match status" value="1"/>
</dbReference>
<organism evidence="16 17">
    <name type="scientific">Verticiella sediminum</name>
    <dbReference type="NCBI Taxonomy" id="1247510"/>
    <lineage>
        <taxon>Bacteria</taxon>
        <taxon>Pseudomonadati</taxon>
        <taxon>Pseudomonadota</taxon>
        <taxon>Betaproteobacteria</taxon>
        <taxon>Burkholderiales</taxon>
        <taxon>Alcaligenaceae</taxon>
        <taxon>Verticiella</taxon>
    </lineage>
</organism>
<evidence type="ECO:0000259" key="15">
    <source>
        <dbReference type="PROSITE" id="PS50885"/>
    </source>
</evidence>
<evidence type="ECO:0000256" key="9">
    <source>
        <dbReference type="ARBA" id="ARBA00023224"/>
    </source>
</evidence>
<accession>A0A556A7J7</accession>
<dbReference type="EMBL" id="VLTJ01000042">
    <property type="protein sequence ID" value="TSH88850.1"/>
    <property type="molecule type" value="Genomic_DNA"/>
</dbReference>
<evidence type="ECO:0000256" key="12">
    <source>
        <dbReference type="SAM" id="Coils"/>
    </source>
</evidence>
<keyword evidence="2" id="KW-1003">Cell membrane</keyword>
<dbReference type="Pfam" id="PF02203">
    <property type="entry name" value="TarH"/>
    <property type="match status" value="1"/>
</dbReference>
<dbReference type="InterPro" id="IPR051310">
    <property type="entry name" value="MCP_chemotaxis"/>
</dbReference>